<keyword evidence="3" id="KW-1185">Reference proteome</keyword>
<feature type="signal peptide" evidence="1">
    <location>
        <begin position="1"/>
        <end position="18"/>
    </location>
</feature>
<dbReference type="OrthoDB" id="6132182at2759"/>
<organism evidence="2 3">
    <name type="scientific">Hirsutella minnesotensis 3608</name>
    <dbReference type="NCBI Taxonomy" id="1043627"/>
    <lineage>
        <taxon>Eukaryota</taxon>
        <taxon>Fungi</taxon>
        <taxon>Dikarya</taxon>
        <taxon>Ascomycota</taxon>
        <taxon>Pezizomycotina</taxon>
        <taxon>Sordariomycetes</taxon>
        <taxon>Hypocreomycetidae</taxon>
        <taxon>Hypocreales</taxon>
        <taxon>Ophiocordycipitaceae</taxon>
        <taxon>Hirsutella</taxon>
    </lineage>
</organism>
<evidence type="ECO:0000256" key="1">
    <source>
        <dbReference type="SAM" id="SignalP"/>
    </source>
</evidence>
<name>A0A0F8A0F4_9HYPO</name>
<evidence type="ECO:0000313" key="2">
    <source>
        <dbReference type="EMBL" id="KJZ68499.1"/>
    </source>
</evidence>
<reference evidence="2 3" key="1">
    <citation type="journal article" date="2014" name="Genome Biol. Evol.">
        <title>Comparative genomics and transcriptomics analyses reveal divergent lifestyle features of nematode endoparasitic fungus Hirsutella minnesotensis.</title>
        <authorList>
            <person name="Lai Y."/>
            <person name="Liu K."/>
            <person name="Zhang X."/>
            <person name="Zhang X."/>
            <person name="Li K."/>
            <person name="Wang N."/>
            <person name="Shu C."/>
            <person name="Wu Y."/>
            <person name="Wang C."/>
            <person name="Bushley K.E."/>
            <person name="Xiang M."/>
            <person name="Liu X."/>
        </authorList>
    </citation>
    <scope>NUCLEOTIDE SEQUENCE [LARGE SCALE GENOMIC DNA]</scope>
    <source>
        <strain evidence="2 3">3608</strain>
    </source>
</reference>
<feature type="chain" id="PRO_5002526336" description="Transglycosylase SLT domain-containing protein" evidence="1">
    <location>
        <begin position="19"/>
        <end position="147"/>
    </location>
</feature>
<dbReference type="SUPFAM" id="SSF48056">
    <property type="entry name" value="Di-copper centre-containing domain"/>
    <property type="match status" value="1"/>
</dbReference>
<gene>
    <name evidence="2" type="ORF">HIM_12109</name>
</gene>
<dbReference type="InterPro" id="IPR008922">
    <property type="entry name" value="Di-copper_centre_dom_sf"/>
</dbReference>
<protein>
    <recommendedName>
        <fullName evidence="4">Transglycosylase SLT domain-containing protein</fullName>
    </recommendedName>
</protein>
<dbReference type="EMBL" id="KQ030878">
    <property type="protein sequence ID" value="KJZ68499.1"/>
    <property type="molecule type" value="Genomic_DNA"/>
</dbReference>
<dbReference type="Gene3D" id="1.10.1280.10">
    <property type="entry name" value="Di-copper center containing domain from catechol oxidase"/>
    <property type="match status" value="1"/>
</dbReference>
<sequence length="147" mass="15850">MLRRSLVSVLALESVALAADYYPITGVFSAQSQGAPARRNINELQAEAGPQWDLYIQALAAMQNMNARDPLSYFQIGGIHGYPPYPWNGTAQGSRPVNAYREGVGLGADGGKLGDAAEIAEGRTVDNYASYVAGVQRKARERYNQLG</sequence>
<dbReference type="Proteomes" id="UP000054481">
    <property type="component" value="Unassembled WGS sequence"/>
</dbReference>
<evidence type="ECO:0008006" key="4">
    <source>
        <dbReference type="Google" id="ProtNLM"/>
    </source>
</evidence>
<proteinExistence type="predicted"/>
<evidence type="ECO:0000313" key="3">
    <source>
        <dbReference type="Proteomes" id="UP000054481"/>
    </source>
</evidence>
<keyword evidence="1" id="KW-0732">Signal</keyword>
<accession>A0A0F8A0F4</accession>
<dbReference type="AlphaFoldDB" id="A0A0F8A0F4"/>